<dbReference type="GO" id="GO:0004065">
    <property type="term" value="F:arylsulfatase activity"/>
    <property type="evidence" value="ECO:0007669"/>
    <property type="project" value="TreeGrafter"/>
</dbReference>
<comment type="caution">
    <text evidence="6">The sequence shown here is derived from an EMBL/GenBank/DDBJ whole genome shotgun (WGS) entry which is preliminary data.</text>
</comment>
<name>A0A8J8FBX7_9BACT</name>
<protein>
    <submittedName>
        <fullName evidence="6">Sulfatase-like hydrolase/transferase</fullName>
    </submittedName>
</protein>
<dbReference type="Pfam" id="PF00884">
    <property type="entry name" value="Sulfatase"/>
    <property type="match status" value="1"/>
</dbReference>
<dbReference type="EMBL" id="WHPF01000004">
    <property type="protein sequence ID" value="NNV55183.1"/>
    <property type="molecule type" value="Genomic_DNA"/>
</dbReference>
<dbReference type="InterPro" id="IPR024607">
    <property type="entry name" value="Sulfatase_CS"/>
</dbReference>
<evidence type="ECO:0000313" key="6">
    <source>
        <dbReference type="EMBL" id="NNV55183.1"/>
    </source>
</evidence>
<evidence type="ECO:0000313" key="7">
    <source>
        <dbReference type="Proteomes" id="UP000598971"/>
    </source>
</evidence>
<dbReference type="GO" id="GO:0046872">
    <property type="term" value="F:metal ion binding"/>
    <property type="evidence" value="ECO:0007669"/>
    <property type="project" value="UniProtKB-KW"/>
</dbReference>
<dbReference type="SUPFAM" id="SSF53649">
    <property type="entry name" value="Alkaline phosphatase-like"/>
    <property type="match status" value="1"/>
</dbReference>
<keyword evidence="2" id="KW-0479">Metal-binding</keyword>
<organism evidence="6 7">
    <name type="scientific">Limnovirga soli</name>
    <dbReference type="NCBI Taxonomy" id="2656915"/>
    <lineage>
        <taxon>Bacteria</taxon>
        <taxon>Pseudomonadati</taxon>
        <taxon>Bacteroidota</taxon>
        <taxon>Chitinophagia</taxon>
        <taxon>Chitinophagales</taxon>
        <taxon>Chitinophagaceae</taxon>
        <taxon>Limnovirga</taxon>
    </lineage>
</organism>
<keyword evidence="7" id="KW-1185">Reference proteome</keyword>
<dbReference type="PANTHER" id="PTHR42693">
    <property type="entry name" value="ARYLSULFATASE FAMILY MEMBER"/>
    <property type="match status" value="1"/>
</dbReference>
<evidence type="ECO:0000256" key="3">
    <source>
        <dbReference type="ARBA" id="ARBA00022801"/>
    </source>
</evidence>
<accession>A0A8J8FBX7</accession>
<evidence type="ECO:0000256" key="4">
    <source>
        <dbReference type="ARBA" id="ARBA00022837"/>
    </source>
</evidence>
<gene>
    <name evidence="6" type="ORF">GD597_06915</name>
</gene>
<dbReference type="InterPro" id="IPR050738">
    <property type="entry name" value="Sulfatase"/>
</dbReference>
<keyword evidence="4" id="KW-0106">Calcium</keyword>
<dbReference type="Gene3D" id="3.40.720.10">
    <property type="entry name" value="Alkaline Phosphatase, subunit A"/>
    <property type="match status" value="1"/>
</dbReference>
<dbReference type="RefSeq" id="WP_171607110.1">
    <property type="nucleotide sequence ID" value="NZ_WHPF01000004.1"/>
</dbReference>
<evidence type="ECO:0000256" key="2">
    <source>
        <dbReference type="ARBA" id="ARBA00022723"/>
    </source>
</evidence>
<keyword evidence="3 6" id="KW-0378">Hydrolase</keyword>
<comment type="similarity">
    <text evidence="1">Belongs to the sulfatase family.</text>
</comment>
<sequence length="466" mass="52619">MNRISTFFITRLCCVIIVSCAFFSCRKIEDTNLLTTASGNEMQSVLQATAQPNILIILGDDIGYEIPTCNGGQSYTTPNLDKMASFGMRFTQCHASPLCSPSRFMLLTGKYNFRNYTQWGHMDQGEKTIGNMFKDAGYATCYTGKWQLDGGDASAKIFGWDRYSLWLPFLWDNEYMEGSRYKGAKIYQDGGYLPQEQTIDKYADDEFTDYLLNFIDSTTVIKKPFFAYYAMDLSHSPMSPTPDDAEYATWDFNTPGNGEPRFFPSMVKYMDKKIGEILAHLYKKGLLNNTIVFYMGDNGTPPNITSMFNGFSVVGGKHSTNEPGTNVPLLALWNGKIKPGSTSDRLVDFTDFLPTLADIARIPKPISYGSLDGFSFYNALVTKGKDTTKRSWIYDAHSPEPAATIWRNWVQNDEYKLYDTGKYSQAGQFVKIEKAKPDFIAIPDNQLTSDEIKLKQSFQAVLNSYH</sequence>
<evidence type="ECO:0000256" key="1">
    <source>
        <dbReference type="ARBA" id="ARBA00008779"/>
    </source>
</evidence>
<dbReference type="PROSITE" id="PS51257">
    <property type="entry name" value="PROKAR_LIPOPROTEIN"/>
    <property type="match status" value="1"/>
</dbReference>
<dbReference type="Proteomes" id="UP000598971">
    <property type="component" value="Unassembled WGS sequence"/>
</dbReference>
<dbReference type="InterPro" id="IPR017850">
    <property type="entry name" value="Alkaline_phosphatase_core_sf"/>
</dbReference>
<dbReference type="PROSITE" id="PS00523">
    <property type="entry name" value="SULFATASE_1"/>
    <property type="match status" value="1"/>
</dbReference>
<dbReference type="PANTHER" id="PTHR42693:SF53">
    <property type="entry name" value="ENDO-4-O-SULFATASE"/>
    <property type="match status" value="1"/>
</dbReference>
<feature type="domain" description="Sulfatase N-terminal" evidence="5">
    <location>
        <begin position="52"/>
        <end position="360"/>
    </location>
</feature>
<dbReference type="AlphaFoldDB" id="A0A8J8FBX7"/>
<proteinExistence type="inferred from homology"/>
<dbReference type="InterPro" id="IPR000917">
    <property type="entry name" value="Sulfatase_N"/>
</dbReference>
<evidence type="ECO:0000259" key="5">
    <source>
        <dbReference type="Pfam" id="PF00884"/>
    </source>
</evidence>
<reference evidence="6" key="1">
    <citation type="submission" date="2019-10" db="EMBL/GenBank/DDBJ databases">
        <title>Draft genome sequence of Panacibacter sp. KCS-6.</title>
        <authorList>
            <person name="Yim K.J."/>
        </authorList>
    </citation>
    <scope>NUCLEOTIDE SEQUENCE</scope>
    <source>
        <strain evidence="6">KCS-6</strain>
    </source>
</reference>